<proteinExistence type="inferred from homology"/>
<evidence type="ECO:0000259" key="2">
    <source>
        <dbReference type="Pfam" id="PF04984"/>
    </source>
</evidence>
<feature type="domain" description="Tail sheath protein subtilisin-like" evidence="2">
    <location>
        <begin position="130"/>
        <end position="330"/>
    </location>
</feature>
<feature type="domain" description="Tail sheath protein C-terminal" evidence="3">
    <location>
        <begin position="334"/>
        <end position="437"/>
    </location>
</feature>
<dbReference type="RefSeq" id="WP_177171809.1">
    <property type="nucleotide sequence ID" value="NZ_FOBH01000005.1"/>
</dbReference>
<evidence type="ECO:0008006" key="6">
    <source>
        <dbReference type="Google" id="ProtNLM"/>
    </source>
</evidence>
<organism evidence="4 5">
    <name type="scientific">Nitrosovibrio tenuis</name>
    <dbReference type="NCBI Taxonomy" id="1233"/>
    <lineage>
        <taxon>Bacteria</taxon>
        <taxon>Pseudomonadati</taxon>
        <taxon>Pseudomonadota</taxon>
        <taxon>Betaproteobacteria</taxon>
        <taxon>Nitrosomonadales</taxon>
        <taxon>Nitrosomonadaceae</taxon>
        <taxon>Nitrosovibrio</taxon>
    </lineage>
</organism>
<dbReference type="Pfam" id="PF17482">
    <property type="entry name" value="Phage_sheath_1C"/>
    <property type="match status" value="1"/>
</dbReference>
<dbReference type="EMBL" id="FOBH01000005">
    <property type="protein sequence ID" value="SEL11832.1"/>
    <property type="molecule type" value="Genomic_DNA"/>
</dbReference>
<gene>
    <name evidence="4" type="ORF">SAMN05216387_105124</name>
</gene>
<dbReference type="InterPro" id="IPR035089">
    <property type="entry name" value="Phage_sheath_subtilisin"/>
</dbReference>
<evidence type="ECO:0000313" key="5">
    <source>
        <dbReference type="Proteomes" id="UP000198620"/>
    </source>
</evidence>
<evidence type="ECO:0000259" key="3">
    <source>
        <dbReference type="Pfam" id="PF17482"/>
    </source>
</evidence>
<dbReference type="Pfam" id="PF04984">
    <property type="entry name" value="Phage_sheath_1"/>
    <property type="match status" value="1"/>
</dbReference>
<dbReference type="Proteomes" id="UP000198620">
    <property type="component" value="Unassembled WGS sequence"/>
</dbReference>
<protein>
    <recommendedName>
        <fullName evidence="6">Tail sheath protein C-terminal domain-containing protein</fullName>
    </recommendedName>
</protein>
<dbReference type="PANTHER" id="PTHR35861">
    <property type="match status" value="1"/>
</dbReference>
<dbReference type="STRING" id="1233.SAMN05216387_105124"/>
<dbReference type="InterPro" id="IPR052042">
    <property type="entry name" value="Tail_sheath_structural"/>
</dbReference>
<accession>A0A1H7MKV6</accession>
<comment type="similarity">
    <text evidence="1">Belongs to the myoviridae tail sheath protein family.</text>
</comment>
<name>A0A1H7MKV6_9PROT</name>
<evidence type="ECO:0000313" key="4">
    <source>
        <dbReference type="EMBL" id="SEL11832.1"/>
    </source>
</evidence>
<dbReference type="Gene3D" id="3.40.50.11780">
    <property type="match status" value="1"/>
</dbReference>
<keyword evidence="5" id="KW-1185">Reference proteome</keyword>
<reference evidence="4 5" key="1">
    <citation type="submission" date="2016-10" db="EMBL/GenBank/DDBJ databases">
        <authorList>
            <person name="de Groot N.N."/>
        </authorList>
    </citation>
    <scope>NUCLEOTIDE SEQUENCE [LARGE SCALE GENOMIC DNA]</scope>
    <source>
        <strain evidence="4 5">Nv1</strain>
    </source>
</reference>
<dbReference type="PANTHER" id="PTHR35861:SF1">
    <property type="entry name" value="PHAGE TAIL SHEATH PROTEIN"/>
    <property type="match status" value="1"/>
</dbReference>
<sequence length="451" mass="50603">MGGSIYADTSRVDHPSASRAPGVYYETFFEREAQPAFRTGVPVFVGFAKRLGRATQPTSRIYHLDRWPQLYHFETIPESYLGHAVRGFFENGGEHCVVVPVESAHQGPDMAKSLKDIFERGGVLDDLEDVDLVCVPDAMLPDIRASRQTVYDIQSMTLEHCHRMGDRFAILDGFPANTTPRQDSRDRGNRGIDSAVSHWQKLPPDHGALYYPWISVKELPHRWKPHPSIPEMPCDEYYERLSNQGTSGAGFLKVEPARLVPPCGHMAGIYSRSDARVGVHKAPANELVEEVLKLEIDFSDDELAELNNPGVNCLRGTTGGGIRVWGARTLNGHPHWSHINVKRLFLTLTRWIRKNMNDVVYETNDPHLWECVRARLADYCRNLFDNGALKGNSPEQAFYVKCDAETNTRDRWEAGEVVAEVGLAPTVPLEFIVVRITQNASTTTVSGLNLL</sequence>
<evidence type="ECO:0000256" key="1">
    <source>
        <dbReference type="ARBA" id="ARBA00008005"/>
    </source>
</evidence>
<dbReference type="InterPro" id="IPR020287">
    <property type="entry name" value="Tail_sheath_C"/>
</dbReference>
<dbReference type="AlphaFoldDB" id="A0A1H7MKV6"/>